<keyword evidence="1" id="KW-0812">Transmembrane</keyword>
<keyword evidence="1" id="KW-1133">Transmembrane helix</keyword>
<name>A0A1B4XWS9_9CAUD</name>
<reference evidence="2 3" key="1">
    <citation type="submission" date="2016-07" db="EMBL/GenBank/DDBJ databases">
        <title>Characterization of three bacteriophages infecting bacteria isolated from shrimp culture pond water.</title>
        <authorList>
            <person name="Khoa H.V."/>
        </authorList>
    </citation>
    <scope>NUCLEOTIDE SEQUENCE [LARGE SCALE GENOMIC DNA]</scope>
</reference>
<gene>
    <name evidence="2" type="ORF">BPT24_119</name>
</gene>
<dbReference type="Proteomes" id="UP000224877">
    <property type="component" value="Segment"/>
</dbReference>
<sequence>MEVVEFIKQHIHYILVLGYFVYLMVIFRSKELRKNFLQAHKEKSEYSWTRFMGTFIVTTAMVIALTSLLMGKEANVTLISLMLATAFGGKVLQKRTENGESIFTFTKNKKDNTEDDENTK</sequence>
<dbReference type="EMBL" id="LC168164">
    <property type="protein sequence ID" value="BAV39244.1"/>
    <property type="molecule type" value="Genomic_DNA"/>
</dbReference>
<keyword evidence="3" id="KW-1185">Reference proteome</keyword>
<feature type="transmembrane region" description="Helical" evidence="1">
    <location>
        <begin position="6"/>
        <end position="27"/>
    </location>
</feature>
<protein>
    <submittedName>
        <fullName evidence="2">Uncharacterized protein</fullName>
    </submittedName>
</protein>
<keyword evidence="1" id="KW-0472">Membrane</keyword>
<evidence type="ECO:0000313" key="3">
    <source>
        <dbReference type="Proteomes" id="UP000224877"/>
    </source>
</evidence>
<feature type="transmembrane region" description="Helical" evidence="1">
    <location>
        <begin position="48"/>
        <end position="70"/>
    </location>
</feature>
<evidence type="ECO:0000313" key="2">
    <source>
        <dbReference type="EMBL" id="BAV39244.1"/>
    </source>
</evidence>
<proteinExistence type="predicted"/>
<organism evidence="2 3">
    <name type="scientific">Tenacibaculum phage pT24</name>
    <dbReference type="NCBI Taxonomy" id="1880590"/>
    <lineage>
        <taxon>Viruses</taxon>
        <taxon>Duplodnaviria</taxon>
        <taxon>Heunggongvirae</taxon>
        <taxon>Uroviricota</taxon>
        <taxon>Caudoviricetes</taxon>
        <taxon>Kungbxnavirus</taxon>
        <taxon>Kungbxnavirus pT24</taxon>
    </lineage>
</organism>
<accession>A0A1B4XWS9</accession>
<evidence type="ECO:0000256" key="1">
    <source>
        <dbReference type="SAM" id="Phobius"/>
    </source>
</evidence>